<dbReference type="InterPro" id="IPR036910">
    <property type="entry name" value="HMG_box_dom_sf"/>
</dbReference>
<organism evidence="5 6">
    <name type="scientific">Scleroderma citrinum Foug A</name>
    <dbReference type="NCBI Taxonomy" id="1036808"/>
    <lineage>
        <taxon>Eukaryota</taxon>
        <taxon>Fungi</taxon>
        <taxon>Dikarya</taxon>
        <taxon>Basidiomycota</taxon>
        <taxon>Agaricomycotina</taxon>
        <taxon>Agaricomycetes</taxon>
        <taxon>Agaricomycetidae</taxon>
        <taxon>Boletales</taxon>
        <taxon>Sclerodermatineae</taxon>
        <taxon>Sclerodermataceae</taxon>
        <taxon>Scleroderma</taxon>
    </lineage>
</organism>
<feature type="DNA-binding region" description="HMG box" evidence="3">
    <location>
        <begin position="1"/>
        <end position="69"/>
    </location>
</feature>
<evidence type="ECO:0000259" key="4">
    <source>
        <dbReference type="PROSITE" id="PS50118"/>
    </source>
</evidence>
<gene>
    <name evidence="5" type="ORF">SCLCIDRAFT_99844</name>
</gene>
<feature type="non-terminal residue" evidence="5">
    <location>
        <position position="1"/>
    </location>
</feature>
<dbReference type="PANTHER" id="PTHR45789">
    <property type="entry name" value="FI18025P1"/>
    <property type="match status" value="1"/>
</dbReference>
<dbReference type="PANTHER" id="PTHR45789:SF2">
    <property type="entry name" value="FI18025P1"/>
    <property type="match status" value="1"/>
</dbReference>
<dbReference type="GO" id="GO:0005634">
    <property type="term" value="C:nucleus"/>
    <property type="evidence" value="ECO:0007669"/>
    <property type="project" value="UniProtKB-UniRule"/>
</dbReference>
<evidence type="ECO:0000256" key="1">
    <source>
        <dbReference type="ARBA" id="ARBA00023125"/>
    </source>
</evidence>
<feature type="domain" description="HMG box" evidence="4">
    <location>
        <begin position="1"/>
        <end position="69"/>
    </location>
</feature>
<protein>
    <recommendedName>
        <fullName evidence="4">HMG box domain-containing protein</fullName>
    </recommendedName>
</protein>
<dbReference type="InParanoid" id="A0A0C3D0A1"/>
<dbReference type="PROSITE" id="PS50118">
    <property type="entry name" value="HMG_BOX_2"/>
    <property type="match status" value="1"/>
</dbReference>
<evidence type="ECO:0000256" key="2">
    <source>
        <dbReference type="ARBA" id="ARBA00023242"/>
    </source>
</evidence>
<reference evidence="5 6" key="1">
    <citation type="submission" date="2014-04" db="EMBL/GenBank/DDBJ databases">
        <authorList>
            <consortium name="DOE Joint Genome Institute"/>
            <person name="Kuo A."/>
            <person name="Kohler A."/>
            <person name="Nagy L.G."/>
            <person name="Floudas D."/>
            <person name="Copeland A."/>
            <person name="Barry K.W."/>
            <person name="Cichocki N."/>
            <person name="Veneault-Fourrey C."/>
            <person name="LaButti K."/>
            <person name="Lindquist E.A."/>
            <person name="Lipzen A."/>
            <person name="Lundell T."/>
            <person name="Morin E."/>
            <person name="Murat C."/>
            <person name="Sun H."/>
            <person name="Tunlid A."/>
            <person name="Henrissat B."/>
            <person name="Grigoriev I.V."/>
            <person name="Hibbett D.S."/>
            <person name="Martin F."/>
            <person name="Nordberg H.P."/>
            <person name="Cantor M.N."/>
            <person name="Hua S.X."/>
        </authorList>
    </citation>
    <scope>NUCLEOTIDE SEQUENCE [LARGE SCALE GENOMIC DNA]</scope>
    <source>
        <strain evidence="5 6">Foug A</strain>
    </source>
</reference>
<reference evidence="6" key="2">
    <citation type="submission" date="2015-01" db="EMBL/GenBank/DDBJ databases">
        <title>Evolutionary Origins and Diversification of the Mycorrhizal Mutualists.</title>
        <authorList>
            <consortium name="DOE Joint Genome Institute"/>
            <consortium name="Mycorrhizal Genomics Consortium"/>
            <person name="Kohler A."/>
            <person name="Kuo A."/>
            <person name="Nagy L.G."/>
            <person name="Floudas D."/>
            <person name="Copeland A."/>
            <person name="Barry K.W."/>
            <person name="Cichocki N."/>
            <person name="Veneault-Fourrey C."/>
            <person name="LaButti K."/>
            <person name="Lindquist E.A."/>
            <person name="Lipzen A."/>
            <person name="Lundell T."/>
            <person name="Morin E."/>
            <person name="Murat C."/>
            <person name="Riley R."/>
            <person name="Ohm R."/>
            <person name="Sun H."/>
            <person name="Tunlid A."/>
            <person name="Henrissat B."/>
            <person name="Grigoriev I.V."/>
            <person name="Hibbett D.S."/>
            <person name="Martin F."/>
        </authorList>
    </citation>
    <scope>NUCLEOTIDE SEQUENCE [LARGE SCALE GENOMIC DNA]</scope>
    <source>
        <strain evidence="6">Foug A</strain>
    </source>
</reference>
<keyword evidence="2 3" id="KW-0539">Nucleus</keyword>
<dbReference type="STRING" id="1036808.A0A0C3D0A1"/>
<dbReference type="AlphaFoldDB" id="A0A0C3D0A1"/>
<dbReference type="SMART" id="SM00398">
    <property type="entry name" value="HMG"/>
    <property type="match status" value="1"/>
</dbReference>
<dbReference type="Pfam" id="PF00505">
    <property type="entry name" value="HMG_box"/>
    <property type="match status" value="1"/>
</dbReference>
<dbReference type="HOGENOM" id="CLU_082854_6_2_1"/>
<dbReference type="GO" id="GO:0000978">
    <property type="term" value="F:RNA polymerase II cis-regulatory region sequence-specific DNA binding"/>
    <property type="evidence" value="ECO:0007669"/>
    <property type="project" value="TreeGrafter"/>
</dbReference>
<dbReference type="Proteomes" id="UP000053989">
    <property type="component" value="Unassembled WGS sequence"/>
</dbReference>
<keyword evidence="6" id="KW-1185">Reference proteome</keyword>
<feature type="non-terminal residue" evidence="5">
    <location>
        <position position="76"/>
    </location>
</feature>
<dbReference type="CDD" id="cd01389">
    <property type="entry name" value="HMG-box_ROX1-like"/>
    <property type="match status" value="1"/>
</dbReference>
<evidence type="ECO:0000313" key="6">
    <source>
        <dbReference type="Proteomes" id="UP000053989"/>
    </source>
</evidence>
<dbReference type="InterPro" id="IPR009071">
    <property type="entry name" value="HMG_box_dom"/>
</dbReference>
<evidence type="ECO:0000313" key="5">
    <source>
        <dbReference type="EMBL" id="KIM54235.1"/>
    </source>
</evidence>
<dbReference type="OrthoDB" id="6247875at2759"/>
<proteinExistence type="predicted"/>
<dbReference type="InterPro" id="IPR051356">
    <property type="entry name" value="SOX/SOX-like_TF"/>
</dbReference>
<name>A0A0C3D0A1_9AGAM</name>
<accession>A0A0C3D0A1</accession>
<keyword evidence="1 3" id="KW-0238">DNA-binding</keyword>
<dbReference type="GO" id="GO:0000981">
    <property type="term" value="F:DNA-binding transcription factor activity, RNA polymerase II-specific"/>
    <property type="evidence" value="ECO:0007669"/>
    <property type="project" value="TreeGrafter"/>
</dbReference>
<dbReference type="SUPFAM" id="SSF47095">
    <property type="entry name" value="HMG-box"/>
    <property type="match status" value="1"/>
</dbReference>
<evidence type="ECO:0000256" key="3">
    <source>
        <dbReference type="PROSITE-ProRule" id="PRU00267"/>
    </source>
</evidence>
<dbReference type="Gene3D" id="1.10.30.10">
    <property type="entry name" value="High mobility group box domain"/>
    <property type="match status" value="1"/>
</dbReference>
<sequence length="76" mass="9286">IPRPPNAFMVFRSWLWNKDNLKSVERDNRNVSRIAGRYWNELTNEQRAPFRKMAEEAKVRHAELYPEYKYAPTFRK</sequence>
<dbReference type="EMBL" id="KN822159">
    <property type="protein sequence ID" value="KIM54235.1"/>
    <property type="molecule type" value="Genomic_DNA"/>
</dbReference>